<sequence>MNDENGNNLSECVKNDIIVLNMKWVIYKNTFENQKRNELLAEASPIIFSIFQKLLLDDIALTLCRLTDPAKTGKKNNNTMYQLIEKKRLNTSALDEVTNKIKKIRELRNKFLAHSDLTKTLSHFAENTSNGKTVQKLNIPLSINTIDNVINEIGSIYNKATNEHCAFSSIISPHGPDCGVKMLIDHLKSALFNEQLIASNALEASAFYEEWQQFKHKDA</sequence>
<dbReference type="AlphaFoldDB" id="A0A3B1CY41"/>
<dbReference type="EMBL" id="UOGJ01000002">
    <property type="protein sequence ID" value="VAX34799.1"/>
    <property type="molecule type" value="Genomic_DNA"/>
</dbReference>
<evidence type="ECO:0000259" key="1">
    <source>
        <dbReference type="Pfam" id="PF18734"/>
    </source>
</evidence>
<feature type="domain" description="HEPN AbiU2-like" evidence="1">
    <location>
        <begin position="9"/>
        <end position="164"/>
    </location>
</feature>
<accession>A0A3B1CY41</accession>
<dbReference type="Gene3D" id="1.20.120.1060">
    <property type="match status" value="1"/>
</dbReference>
<dbReference type="Pfam" id="PF18734">
    <property type="entry name" value="HEPN_AbiU2"/>
    <property type="match status" value="1"/>
</dbReference>
<proteinExistence type="predicted"/>
<evidence type="ECO:0000313" key="2">
    <source>
        <dbReference type="EMBL" id="VAX34799.1"/>
    </source>
</evidence>
<dbReference type="InterPro" id="IPR040704">
    <property type="entry name" value="HEPN_AbiU2"/>
</dbReference>
<organism evidence="2">
    <name type="scientific">hydrothermal vent metagenome</name>
    <dbReference type="NCBI Taxonomy" id="652676"/>
    <lineage>
        <taxon>unclassified sequences</taxon>
        <taxon>metagenomes</taxon>
        <taxon>ecological metagenomes</taxon>
    </lineage>
</organism>
<name>A0A3B1CY41_9ZZZZ</name>
<gene>
    <name evidence="2" type="ORF">MNBD_UNCLBAC01-2099</name>
</gene>
<protein>
    <recommendedName>
        <fullName evidence="1">HEPN AbiU2-like domain-containing protein</fullName>
    </recommendedName>
</protein>
<reference evidence="2" key="1">
    <citation type="submission" date="2018-06" db="EMBL/GenBank/DDBJ databases">
        <authorList>
            <person name="Zhirakovskaya E."/>
        </authorList>
    </citation>
    <scope>NUCLEOTIDE SEQUENCE</scope>
</reference>